<accession>A0A9P6T736</accession>
<evidence type="ECO:0008006" key="5">
    <source>
        <dbReference type="Google" id="ProtNLM"/>
    </source>
</evidence>
<feature type="region of interest" description="Disordered" evidence="1">
    <location>
        <begin position="87"/>
        <end position="106"/>
    </location>
</feature>
<comment type="caution">
    <text evidence="3">The sequence shown here is derived from an EMBL/GenBank/DDBJ whole genome shotgun (WGS) entry which is preliminary data.</text>
</comment>
<keyword evidence="2" id="KW-0732">Signal</keyword>
<feature type="signal peptide" evidence="2">
    <location>
        <begin position="1"/>
        <end position="21"/>
    </location>
</feature>
<name>A0A9P6T736_9BASI</name>
<dbReference type="OrthoDB" id="2503929at2759"/>
<dbReference type="AlphaFoldDB" id="A0A9P6T736"/>
<sequence>MNFFLTAITLVLLQFASKASADPTSAAYNPANNSTGYPAQQPQNPNTYQPYQPAQGGTNYTNSTNTTIIEPTYISMNCTQAFMPLQADTSDNTTGPNSAQGTNYSEPTLNITEAGCKGFETPDGAYCRAESCYGLPKGNYFMPDINETVRQSLCTDAQSQSYSCTGACIAYATCEVCISMDDPALQEPYNTTNTTTNPPSSRRWK</sequence>
<protein>
    <recommendedName>
        <fullName evidence="5">Secreted protein</fullName>
    </recommendedName>
</protein>
<dbReference type="Proteomes" id="UP000886653">
    <property type="component" value="Unassembled WGS sequence"/>
</dbReference>
<organism evidence="3 4">
    <name type="scientific">Cronartium quercuum f. sp. fusiforme G11</name>
    <dbReference type="NCBI Taxonomy" id="708437"/>
    <lineage>
        <taxon>Eukaryota</taxon>
        <taxon>Fungi</taxon>
        <taxon>Dikarya</taxon>
        <taxon>Basidiomycota</taxon>
        <taxon>Pucciniomycotina</taxon>
        <taxon>Pucciniomycetes</taxon>
        <taxon>Pucciniales</taxon>
        <taxon>Coleosporiaceae</taxon>
        <taxon>Cronartium</taxon>
    </lineage>
</organism>
<feature type="compositionally biased region" description="Low complexity" evidence="1">
    <location>
        <begin position="37"/>
        <end position="48"/>
    </location>
</feature>
<feature type="chain" id="PRO_5040424744" description="Secreted protein" evidence="2">
    <location>
        <begin position="22"/>
        <end position="205"/>
    </location>
</feature>
<evidence type="ECO:0000256" key="1">
    <source>
        <dbReference type="SAM" id="MobiDB-lite"/>
    </source>
</evidence>
<gene>
    <name evidence="3" type="ORF">CROQUDRAFT_674075</name>
</gene>
<reference evidence="3" key="1">
    <citation type="submission" date="2013-11" db="EMBL/GenBank/DDBJ databases">
        <title>Genome sequence of the fusiform rust pathogen reveals effectors for host alternation and coevolution with pine.</title>
        <authorList>
            <consortium name="DOE Joint Genome Institute"/>
            <person name="Smith K."/>
            <person name="Pendleton A."/>
            <person name="Kubisiak T."/>
            <person name="Anderson C."/>
            <person name="Salamov A."/>
            <person name="Aerts A."/>
            <person name="Riley R."/>
            <person name="Clum A."/>
            <person name="Lindquist E."/>
            <person name="Ence D."/>
            <person name="Campbell M."/>
            <person name="Kronenberg Z."/>
            <person name="Feau N."/>
            <person name="Dhillon B."/>
            <person name="Hamelin R."/>
            <person name="Burleigh J."/>
            <person name="Smith J."/>
            <person name="Yandell M."/>
            <person name="Nelson C."/>
            <person name="Grigoriev I."/>
            <person name="Davis J."/>
        </authorList>
    </citation>
    <scope>NUCLEOTIDE SEQUENCE</scope>
    <source>
        <strain evidence="3">G11</strain>
    </source>
</reference>
<evidence type="ECO:0000256" key="2">
    <source>
        <dbReference type="SAM" id="SignalP"/>
    </source>
</evidence>
<proteinExistence type="predicted"/>
<feature type="compositionally biased region" description="Polar residues" evidence="1">
    <location>
        <begin position="23"/>
        <end position="36"/>
    </location>
</feature>
<dbReference type="EMBL" id="MU167384">
    <property type="protein sequence ID" value="KAG0141501.1"/>
    <property type="molecule type" value="Genomic_DNA"/>
</dbReference>
<keyword evidence="4" id="KW-1185">Reference proteome</keyword>
<evidence type="ECO:0000313" key="4">
    <source>
        <dbReference type="Proteomes" id="UP000886653"/>
    </source>
</evidence>
<feature type="region of interest" description="Disordered" evidence="1">
    <location>
        <begin position="23"/>
        <end position="48"/>
    </location>
</feature>
<evidence type="ECO:0000313" key="3">
    <source>
        <dbReference type="EMBL" id="KAG0141501.1"/>
    </source>
</evidence>